<organism evidence="2 3">
    <name type="scientific">Sordaria brevicollis</name>
    <dbReference type="NCBI Taxonomy" id="83679"/>
    <lineage>
        <taxon>Eukaryota</taxon>
        <taxon>Fungi</taxon>
        <taxon>Dikarya</taxon>
        <taxon>Ascomycota</taxon>
        <taxon>Pezizomycotina</taxon>
        <taxon>Sordariomycetes</taxon>
        <taxon>Sordariomycetidae</taxon>
        <taxon>Sordariales</taxon>
        <taxon>Sordariaceae</taxon>
        <taxon>Sordaria</taxon>
    </lineage>
</organism>
<reference evidence="2" key="1">
    <citation type="journal article" date="2023" name="Mol. Phylogenet. Evol.">
        <title>Genome-scale phylogeny and comparative genomics of the fungal order Sordariales.</title>
        <authorList>
            <person name="Hensen N."/>
            <person name="Bonometti L."/>
            <person name="Westerberg I."/>
            <person name="Brannstrom I.O."/>
            <person name="Guillou S."/>
            <person name="Cros-Aarteil S."/>
            <person name="Calhoun S."/>
            <person name="Haridas S."/>
            <person name="Kuo A."/>
            <person name="Mondo S."/>
            <person name="Pangilinan J."/>
            <person name="Riley R."/>
            <person name="LaButti K."/>
            <person name="Andreopoulos B."/>
            <person name="Lipzen A."/>
            <person name="Chen C."/>
            <person name="Yan M."/>
            <person name="Daum C."/>
            <person name="Ng V."/>
            <person name="Clum A."/>
            <person name="Steindorff A."/>
            <person name="Ohm R.A."/>
            <person name="Martin F."/>
            <person name="Silar P."/>
            <person name="Natvig D.O."/>
            <person name="Lalanne C."/>
            <person name="Gautier V."/>
            <person name="Ament-Velasquez S.L."/>
            <person name="Kruys A."/>
            <person name="Hutchinson M.I."/>
            <person name="Powell A.J."/>
            <person name="Barry K."/>
            <person name="Miller A.N."/>
            <person name="Grigoriev I.V."/>
            <person name="Debuchy R."/>
            <person name="Gladieux P."/>
            <person name="Hiltunen Thoren M."/>
            <person name="Johannesson H."/>
        </authorList>
    </citation>
    <scope>NUCLEOTIDE SEQUENCE</scope>
    <source>
        <strain evidence="2">FGSC 1904</strain>
    </source>
</reference>
<accession>A0AAE0UAR9</accession>
<dbReference type="AlphaFoldDB" id="A0AAE0UAR9"/>
<reference evidence="2" key="2">
    <citation type="submission" date="2023-07" db="EMBL/GenBank/DDBJ databases">
        <authorList>
            <consortium name="Lawrence Berkeley National Laboratory"/>
            <person name="Haridas S."/>
            <person name="Hensen N."/>
            <person name="Bonometti L."/>
            <person name="Westerberg I."/>
            <person name="Brannstrom I.O."/>
            <person name="Guillou S."/>
            <person name="Cros-Aarteil S."/>
            <person name="Calhoun S."/>
            <person name="Kuo A."/>
            <person name="Mondo S."/>
            <person name="Pangilinan J."/>
            <person name="Riley R."/>
            <person name="LaButti K."/>
            <person name="Andreopoulos B."/>
            <person name="Lipzen A."/>
            <person name="Chen C."/>
            <person name="Yanf M."/>
            <person name="Daum C."/>
            <person name="Ng V."/>
            <person name="Clum A."/>
            <person name="Steindorff A."/>
            <person name="Ohm R."/>
            <person name="Martin F."/>
            <person name="Silar P."/>
            <person name="Natvig D."/>
            <person name="Lalanne C."/>
            <person name="Gautier V."/>
            <person name="Ament-velasquez S.L."/>
            <person name="Kruys A."/>
            <person name="Hutchinson M.I."/>
            <person name="Powell A.J."/>
            <person name="Barry K."/>
            <person name="Miller A.N."/>
            <person name="Grigoriev I.V."/>
            <person name="Debuchy R."/>
            <person name="Gladieux P."/>
            <person name="Thoren M.H."/>
            <person name="Johannesson H."/>
        </authorList>
    </citation>
    <scope>NUCLEOTIDE SEQUENCE</scope>
    <source>
        <strain evidence="2">FGSC 1904</strain>
    </source>
</reference>
<name>A0AAE0UAR9_SORBR</name>
<feature type="region of interest" description="Disordered" evidence="1">
    <location>
        <begin position="43"/>
        <end position="65"/>
    </location>
</feature>
<keyword evidence="3" id="KW-1185">Reference proteome</keyword>
<dbReference type="Proteomes" id="UP001281003">
    <property type="component" value="Unassembled WGS sequence"/>
</dbReference>
<protein>
    <submittedName>
        <fullName evidence="2">Uncharacterized protein</fullName>
    </submittedName>
</protein>
<evidence type="ECO:0000313" key="3">
    <source>
        <dbReference type="Proteomes" id="UP001281003"/>
    </source>
</evidence>
<sequence length="229" mass="25288">MCTACSELCEYAVLNICTVASCAARCRLECRFLPRIPGTGAYPGKDLEDSTAHPPPRRKSFSDDLDTLSQGMSCVARREATWVRSLPLISYISQPYRMLFTLPWIRCCFLLVYDDTFHPVSKSSKQPMNAPSPESVCPRSRHRVLLESSTPQLGSFHPVEYGSHRPTFWSSLLLSPFTDDDVELEGGRCGTKRVGMGSTRRAWRAVPTGFGKGEANGGGKSVLALFLST</sequence>
<dbReference type="EMBL" id="JAUTDP010000008">
    <property type="protein sequence ID" value="KAK3396880.1"/>
    <property type="molecule type" value="Genomic_DNA"/>
</dbReference>
<proteinExistence type="predicted"/>
<evidence type="ECO:0000313" key="2">
    <source>
        <dbReference type="EMBL" id="KAK3396880.1"/>
    </source>
</evidence>
<gene>
    <name evidence="2" type="ORF">B0T20DRAFT_414705</name>
</gene>
<evidence type="ECO:0000256" key="1">
    <source>
        <dbReference type="SAM" id="MobiDB-lite"/>
    </source>
</evidence>
<comment type="caution">
    <text evidence="2">The sequence shown here is derived from an EMBL/GenBank/DDBJ whole genome shotgun (WGS) entry which is preliminary data.</text>
</comment>